<evidence type="ECO:0008006" key="4">
    <source>
        <dbReference type="Google" id="ProtNLM"/>
    </source>
</evidence>
<evidence type="ECO:0000313" key="3">
    <source>
        <dbReference type="Proteomes" id="UP000229366"/>
    </source>
</evidence>
<name>A0A2M8VZ05_9BURK</name>
<dbReference type="OrthoDB" id="8566459at2"/>
<proteinExistence type="predicted"/>
<reference evidence="2 3" key="1">
    <citation type="submission" date="2017-11" db="EMBL/GenBank/DDBJ databases">
        <title>Genomic Encyclopedia of Type Strains, Phase III (KMG-III): the genomes of soil and plant-associated and newly described type strains.</title>
        <authorList>
            <person name="Whitman W."/>
        </authorList>
    </citation>
    <scope>NUCLEOTIDE SEQUENCE [LARGE SCALE GENOMIC DNA]</scope>
    <source>
        <strain evidence="2 3">UB-Domo-W1</strain>
    </source>
</reference>
<accession>A0A2M8VZ05</accession>
<dbReference type="EMBL" id="PGTX01000001">
    <property type="protein sequence ID" value="PJI83083.1"/>
    <property type="molecule type" value="Genomic_DNA"/>
</dbReference>
<keyword evidence="3" id="KW-1185">Reference proteome</keyword>
<gene>
    <name evidence="2" type="ORF">B0G85_0474</name>
</gene>
<sequence length="184" mass="20814">MKTVPYYPLYAANIIASRPYRLMSLAERGLWISIYMECWVNGGVPSDFSEMAKILGFTEGEMQAFFTKYQTAFFIEVNGQFISTELEEYREGFELKREKQRAGGEKGAQIKKEKREEIRLPKGQPEGAPKGSLSHINLASIKSSSINSNQLVKKDVSKQSTSEWVSDYEDAPDISTDYLRASKG</sequence>
<organism evidence="2 3">
    <name type="scientific">Polynucleobacter brandtiae</name>
    <dbReference type="NCBI Taxonomy" id="1938816"/>
    <lineage>
        <taxon>Bacteria</taxon>
        <taxon>Pseudomonadati</taxon>
        <taxon>Pseudomonadota</taxon>
        <taxon>Betaproteobacteria</taxon>
        <taxon>Burkholderiales</taxon>
        <taxon>Burkholderiaceae</taxon>
        <taxon>Polynucleobacter</taxon>
    </lineage>
</organism>
<dbReference type="Proteomes" id="UP000229366">
    <property type="component" value="Unassembled WGS sequence"/>
</dbReference>
<feature type="compositionally biased region" description="Basic and acidic residues" evidence="1">
    <location>
        <begin position="97"/>
        <end position="120"/>
    </location>
</feature>
<evidence type="ECO:0000313" key="2">
    <source>
        <dbReference type="EMBL" id="PJI83083.1"/>
    </source>
</evidence>
<protein>
    <recommendedName>
        <fullName evidence="4">DUF1376 domain-containing protein</fullName>
    </recommendedName>
</protein>
<dbReference type="AlphaFoldDB" id="A0A2M8VZ05"/>
<comment type="caution">
    <text evidence="2">The sequence shown here is derived from an EMBL/GenBank/DDBJ whole genome shotgun (WGS) entry which is preliminary data.</text>
</comment>
<dbReference type="RefSeq" id="WP_100378823.1">
    <property type="nucleotide sequence ID" value="NZ_CBCSBW010000001.1"/>
</dbReference>
<evidence type="ECO:0000256" key="1">
    <source>
        <dbReference type="SAM" id="MobiDB-lite"/>
    </source>
</evidence>
<feature type="region of interest" description="Disordered" evidence="1">
    <location>
        <begin position="97"/>
        <end position="133"/>
    </location>
</feature>